<keyword evidence="2" id="KW-0547">Nucleotide-binding</keyword>
<protein>
    <submittedName>
        <fullName evidence="7">NAD kinase</fullName>
        <ecNumber evidence="7">2.7.1.23</ecNumber>
    </submittedName>
</protein>
<name>A0A3B1CGQ9_9ZZZZ</name>
<dbReference type="GO" id="GO:0019674">
    <property type="term" value="P:NAD+ metabolic process"/>
    <property type="evidence" value="ECO:0007669"/>
    <property type="project" value="InterPro"/>
</dbReference>
<keyword evidence="6" id="KW-0520">NAD</keyword>
<dbReference type="GO" id="GO:0005524">
    <property type="term" value="F:ATP binding"/>
    <property type="evidence" value="ECO:0007669"/>
    <property type="project" value="UniProtKB-KW"/>
</dbReference>
<organism evidence="7">
    <name type="scientific">hydrothermal vent metagenome</name>
    <dbReference type="NCBI Taxonomy" id="652676"/>
    <lineage>
        <taxon>unclassified sequences</taxon>
        <taxon>metagenomes</taxon>
        <taxon>ecological metagenomes</taxon>
    </lineage>
</organism>
<evidence type="ECO:0000256" key="2">
    <source>
        <dbReference type="ARBA" id="ARBA00022741"/>
    </source>
</evidence>
<gene>
    <name evidence="7" type="ORF">MNBD_IGNAVI01-3185</name>
</gene>
<evidence type="ECO:0000256" key="4">
    <source>
        <dbReference type="ARBA" id="ARBA00022840"/>
    </source>
</evidence>
<dbReference type="AlphaFoldDB" id="A0A3B1CGQ9"/>
<proteinExistence type="inferred from homology"/>
<dbReference type="EMBL" id="UOGD01000460">
    <property type="protein sequence ID" value="VAX29676.1"/>
    <property type="molecule type" value="Genomic_DNA"/>
</dbReference>
<dbReference type="InterPro" id="IPR017437">
    <property type="entry name" value="ATP-NAD_kinase_PpnK-typ_C"/>
</dbReference>
<accession>A0A3B1CGQ9</accession>
<dbReference type="HAMAP" id="MF_00361">
    <property type="entry name" value="NAD_kinase"/>
    <property type="match status" value="1"/>
</dbReference>
<sequence length="299" mass="33198">MKLGIVPNTDKENIISVVELLVDKLSLRNVTHFISDIFQDSADSSSILKKCQFMKNSILFDQSDIIVSIGGDGTVLTTGYLARETGTPILGINFGKLGFLAEYEIKNFDRLIDELLLEEYHIEERITLTGSFDKNGTEELFAINDIVIDKGKWPKMIELELMVDDNYVSTFLADGIIISTPTGSTGYSLSAGGPIVAPRTKAITISPISPHTLTMRPLVLSSEQKISIKTISQFELVQISCDGQRVRQHKSPSVVNISNSNMPLKLVRTRSTSYFDILRKKLFWGIDVRSNLNHGGIID</sequence>
<dbReference type="GO" id="GO:0003951">
    <property type="term" value="F:NAD+ kinase activity"/>
    <property type="evidence" value="ECO:0007669"/>
    <property type="project" value="UniProtKB-EC"/>
</dbReference>
<evidence type="ECO:0000256" key="5">
    <source>
        <dbReference type="ARBA" id="ARBA00022857"/>
    </source>
</evidence>
<evidence type="ECO:0000256" key="3">
    <source>
        <dbReference type="ARBA" id="ARBA00022777"/>
    </source>
</evidence>
<dbReference type="Gene3D" id="3.40.50.10330">
    <property type="entry name" value="Probable inorganic polyphosphate/atp-NAD kinase, domain 1"/>
    <property type="match status" value="1"/>
</dbReference>
<dbReference type="InterPro" id="IPR017438">
    <property type="entry name" value="ATP-NAD_kinase_N"/>
</dbReference>
<keyword evidence="4" id="KW-0067">ATP-binding</keyword>
<dbReference type="GO" id="GO:0006741">
    <property type="term" value="P:NADP+ biosynthetic process"/>
    <property type="evidence" value="ECO:0007669"/>
    <property type="project" value="InterPro"/>
</dbReference>
<dbReference type="PANTHER" id="PTHR20275:SF0">
    <property type="entry name" value="NAD KINASE"/>
    <property type="match status" value="1"/>
</dbReference>
<dbReference type="Pfam" id="PF01513">
    <property type="entry name" value="NAD_kinase"/>
    <property type="match status" value="1"/>
</dbReference>
<dbReference type="SUPFAM" id="SSF111331">
    <property type="entry name" value="NAD kinase/diacylglycerol kinase-like"/>
    <property type="match status" value="1"/>
</dbReference>
<dbReference type="InterPro" id="IPR016064">
    <property type="entry name" value="NAD/diacylglycerol_kinase_sf"/>
</dbReference>
<keyword evidence="5" id="KW-0521">NADP</keyword>
<dbReference type="PANTHER" id="PTHR20275">
    <property type="entry name" value="NAD KINASE"/>
    <property type="match status" value="1"/>
</dbReference>
<keyword evidence="3 7" id="KW-0418">Kinase</keyword>
<evidence type="ECO:0000313" key="7">
    <source>
        <dbReference type="EMBL" id="VAX29676.1"/>
    </source>
</evidence>
<dbReference type="EC" id="2.7.1.23" evidence="7"/>
<keyword evidence="1 7" id="KW-0808">Transferase</keyword>
<evidence type="ECO:0000256" key="1">
    <source>
        <dbReference type="ARBA" id="ARBA00022679"/>
    </source>
</evidence>
<dbReference type="InterPro" id="IPR002504">
    <property type="entry name" value="NADK"/>
</dbReference>
<reference evidence="7" key="1">
    <citation type="submission" date="2018-06" db="EMBL/GenBank/DDBJ databases">
        <authorList>
            <person name="Zhirakovskaya E."/>
        </authorList>
    </citation>
    <scope>NUCLEOTIDE SEQUENCE</scope>
</reference>
<dbReference type="Gene3D" id="2.60.200.30">
    <property type="entry name" value="Probable inorganic polyphosphate/atp-NAD kinase, domain 2"/>
    <property type="match status" value="1"/>
</dbReference>
<evidence type="ECO:0000256" key="6">
    <source>
        <dbReference type="ARBA" id="ARBA00023027"/>
    </source>
</evidence>
<dbReference type="Pfam" id="PF20143">
    <property type="entry name" value="NAD_kinase_C"/>
    <property type="match status" value="1"/>
</dbReference>
<dbReference type="FunFam" id="2.60.200.30:FF:000009">
    <property type="entry name" value="Poly(P)/ATP NAD kinase"/>
    <property type="match status" value="1"/>
</dbReference>